<dbReference type="SUPFAM" id="SSF48452">
    <property type="entry name" value="TPR-like"/>
    <property type="match status" value="1"/>
</dbReference>
<sequence length="448" mass="49887">MKKYIIYSLLALLTVSCEIVDAIDQDPPNNLVPDNVIENSDDAEALLNGAYGQMVSYTVSHYYMYSELIPSALIGTMSTAGGGTANGEFAENDLQSDNSNVNSFWKIIYAVMDASNNSIDLTQKLPDTEISDALRSEIIGEAHFLRAMTTFDVLRYFGQFYDRSSELGIVLRTEPVNFVTRSKARNTVEECYTQILSDLDFAIANAPDFNVNYRASKVAAQALKARVLLYMGEYEAAAAAADLVINNSARSLEPTFSEAFSKGYSSSEIILQLYRDENSDTDQNNRKRFYTGRAGTTWFPELMTGDPRQPITYSGLTVLKTNNTATYRPTYFMRLSEIYLIKSEALARSGASVEASLTPLNVIRNRAGNDDATASTTAEVLDLIFEEIIKELAFENGADWFAAIRFDKAMELKPTITSVDQYILPIPLPEIEGNEFINFENQNPGYNF</sequence>
<dbReference type="CDD" id="cd08977">
    <property type="entry name" value="SusD"/>
    <property type="match status" value="1"/>
</dbReference>
<organism evidence="9 10">
    <name type="scientific">Leeuwenhoekiella aequorea</name>
    <dbReference type="NCBI Taxonomy" id="283736"/>
    <lineage>
        <taxon>Bacteria</taxon>
        <taxon>Pseudomonadati</taxon>
        <taxon>Bacteroidota</taxon>
        <taxon>Flavobacteriia</taxon>
        <taxon>Flavobacteriales</taxon>
        <taxon>Flavobacteriaceae</taxon>
        <taxon>Leeuwenhoekiella</taxon>
    </lineage>
</organism>
<reference evidence="9 10" key="1">
    <citation type="submission" date="2018-07" db="EMBL/GenBank/DDBJ databases">
        <title>Leeuwenhoekiella genomics.</title>
        <authorList>
            <person name="Tahon G."/>
            <person name="Willems A."/>
        </authorList>
    </citation>
    <scope>NUCLEOTIDE SEQUENCE [LARGE SCALE GENOMIC DNA]</scope>
    <source>
        <strain evidence="9 10">LMG 22550</strain>
    </source>
</reference>
<dbReference type="PROSITE" id="PS51257">
    <property type="entry name" value="PROKAR_LIPOPROTEIN"/>
    <property type="match status" value="1"/>
</dbReference>
<accession>A0A4Q0P7Y4</accession>
<keyword evidence="4" id="KW-0472">Membrane</keyword>
<dbReference type="Pfam" id="PF14322">
    <property type="entry name" value="SusD-like_3"/>
    <property type="match status" value="1"/>
</dbReference>
<dbReference type="OrthoDB" id="5694214at2"/>
<evidence type="ECO:0000256" key="3">
    <source>
        <dbReference type="ARBA" id="ARBA00022729"/>
    </source>
</evidence>
<feature type="chain" id="PRO_5020890842" evidence="6">
    <location>
        <begin position="23"/>
        <end position="448"/>
    </location>
</feature>
<keyword evidence="10" id="KW-1185">Reference proteome</keyword>
<dbReference type="InterPro" id="IPR012944">
    <property type="entry name" value="SusD_RagB_dom"/>
</dbReference>
<evidence type="ECO:0000259" key="8">
    <source>
        <dbReference type="Pfam" id="PF14322"/>
    </source>
</evidence>
<comment type="caution">
    <text evidence="9">The sequence shown here is derived from an EMBL/GenBank/DDBJ whole genome shotgun (WGS) entry which is preliminary data.</text>
</comment>
<comment type="subcellular location">
    <subcellularLocation>
        <location evidence="1">Cell outer membrane</location>
    </subcellularLocation>
</comment>
<gene>
    <name evidence="9" type="ORF">DSM00_1695</name>
</gene>
<evidence type="ECO:0000313" key="9">
    <source>
        <dbReference type="EMBL" id="RXG22595.1"/>
    </source>
</evidence>
<dbReference type="InterPro" id="IPR033985">
    <property type="entry name" value="SusD-like_N"/>
</dbReference>
<comment type="similarity">
    <text evidence="2">Belongs to the SusD family.</text>
</comment>
<evidence type="ECO:0000313" key="10">
    <source>
        <dbReference type="Proteomes" id="UP000289238"/>
    </source>
</evidence>
<evidence type="ECO:0000256" key="4">
    <source>
        <dbReference type="ARBA" id="ARBA00023136"/>
    </source>
</evidence>
<protein>
    <submittedName>
        <fullName evidence="9">RagB/SusD domain-containing protein</fullName>
    </submittedName>
</protein>
<keyword evidence="3 6" id="KW-0732">Signal</keyword>
<evidence type="ECO:0000256" key="5">
    <source>
        <dbReference type="ARBA" id="ARBA00023237"/>
    </source>
</evidence>
<feature type="domain" description="RagB/SusD" evidence="7">
    <location>
        <begin position="320"/>
        <end position="409"/>
    </location>
</feature>
<feature type="signal peptide" evidence="6">
    <location>
        <begin position="1"/>
        <end position="22"/>
    </location>
</feature>
<name>A0A4Q0P7Y4_9FLAO</name>
<dbReference type="InterPro" id="IPR011990">
    <property type="entry name" value="TPR-like_helical_dom_sf"/>
</dbReference>
<evidence type="ECO:0000256" key="1">
    <source>
        <dbReference type="ARBA" id="ARBA00004442"/>
    </source>
</evidence>
<dbReference type="Pfam" id="PF07980">
    <property type="entry name" value="SusD_RagB"/>
    <property type="match status" value="1"/>
</dbReference>
<dbReference type="Proteomes" id="UP000289238">
    <property type="component" value="Unassembled WGS sequence"/>
</dbReference>
<evidence type="ECO:0000256" key="2">
    <source>
        <dbReference type="ARBA" id="ARBA00006275"/>
    </source>
</evidence>
<feature type="domain" description="SusD-like N-terminal" evidence="8">
    <location>
        <begin position="41"/>
        <end position="229"/>
    </location>
</feature>
<dbReference type="EMBL" id="QOVM01000003">
    <property type="protein sequence ID" value="RXG22595.1"/>
    <property type="molecule type" value="Genomic_DNA"/>
</dbReference>
<dbReference type="RefSeq" id="WP_128757584.1">
    <property type="nucleotide sequence ID" value="NZ_QOVM01000003.1"/>
</dbReference>
<dbReference type="Gene3D" id="1.25.40.390">
    <property type="match status" value="2"/>
</dbReference>
<keyword evidence="5" id="KW-0998">Cell outer membrane</keyword>
<dbReference type="AlphaFoldDB" id="A0A4Q0P7Y4"/>
<evidence type="ECO:0000259" key="7">
    <source>
        <dbReference type="Pfam" id="PF07980"/>
    </source>
</evidence>
<evidence type="ECO:0000256" key="6">
    <source>
        <dbReference type="SAM" id="SignalP"/>
    </source>
</evidence>
<proteinExistence type="inferred from homology"/>
<dbReference type="GO" id="GO:0009279">
    <property type="term" value="C:cell outer membrane"/>
    <property type="evidence" value="ECO:0007669"/>
    <property type="project" value="UniProtKB-SubCell"/>
</dbReference>